<sequence length="277" mass="29550">MNSQISDGAATRPIEIALIGGSGRMGRAIIAVLSTSSKSALSASVVSGGSVFLGMDSGLHSGVKQNGVNFSSDIEAAVAGADCVIDFSTHQNLETTVQACLTHKKPVVVGTTGLTEIQKESLRIAAKEIGIVYSPNMSIGVNLLFKLTEIAAKVMGEISDIEIQDVHHRHKKDAPSGTAEKLKNILLETLGRNEKNVVHGRHGILKERDPKEIGIHTLRAGEVIGDHTVYFFTPEERIEITHKAQDRKTFAVGAVHAAEFLAGHKPGLYDMFAVLGL</sequence>
<gene>
    <name evidence="13 16" type="primary">dapB</name>
    <name evidence="16" type="ORF">CH379_003455</name>
    <name evidence="17" type="ORF">CH379_03410</name>
</gene>
<comment type="caution">
    <text evidence="17">The sequence shown here is derived from an EMBL/GenBank/DDBJ whole genome shotgun (WGS) entry which is preliminary data.</text>
</comment>
<dbReference type="InterPro" id="IPR036291">
    <property type="entry name" value="NAD(P)-bd_dom_sf"/>
</dbReference>
<evidence type="ECO:0000256" key="9">
    <source>
        <dbReference type="ARBA" id="ARBA00037922"/>
    </source>
</evidence>
<evidence type="ECO:0000256" key="8">
    <source>
        <dbReference type="ARBA" id="ARBA00023154"/>
    </source>
</evidence>
<comment type="catalytic activity">
    <reaction evidence="12 13">
        <text>(S)-2,3,4,5-tetrahydrodipicolinate + NAD(+) + H2O = (2S,4S)-4-hydroxy-2,3,4,5-tetrahydrodipicolinate + NADH + H(+)</text>
        <dbReference type="Rhea" id="RHEA:35323"/>
        <dbReference type="ChEBI" id="CHEBI:15377"/>
        <dbReference type="ChEBI" id="CHEBI:15378"/>
        <dbReference type="ChEBI" id="CHEBI:16845"/>
        <dbReference type="ChEBI" id="CHEBI:57540"/>
        <dbReference type="ChEBI" id="CHEBI:57945"/>
        <dbReference type="ChEBI" id="CHEBI:67139"/>
        <dbReference type="EC" id="1.17.1.8"/>
    </reaction>
</comment>
<dbReference type="InterPro" id="IPR023940">
    <property type="entry name" value="DHDPR_bac"/>
</dbReference>
<comment type="catalytic activity">
    <reaction evidence="11 13">
        <text>(S)-2,3,4,5-tetrahydrodipicolinate + NADP(+) + H2O = (2S,4S)-4-hydroxy-2,3,4,5-tetrahydrodipicolinate + NADPH + H(+)</text>
        <dbReference type="Rhea" id="RHEA:35331"/>
        <dbReference type="ChEBI" id="CHEBI:15377"/>
        <dbReference type="ChEBI" id="CHEBI:15378"/>
        <dbReference type="ChEBI" id="CHEBI:16845"/>
        <dbReference type="ChEBI" id="CHEBI:57783"/>
        <dbReference type="ChEBI" id="CHEBI:58349"/>
        <dbReference type="ChEBI" id="CHEBI:67139"/>
        <dbReference type="EC" id="1.17.1.8"/>
    </reaction>
</comment>
<feature type="domain" description="Dihydrodipicolinate reductase C-terminal" evidence="15">
    <location>
        <begin position="140"/>
        <end position="275"/>
    </location>
</feature>
<evidence type="ECO:0000256" key="3">
    <source>
        <dbReference type="ARBA" id="ARBA00022605"/>
    </source>
</evidence>
<dbReference type="Proteomes" id="UP000232122">
    <property type="component" value="Unassembled WGS sequence"/>
</dbReference>
<comment type="similarity">
    <text evidence="1 13">Belongs to the DapB family.</text>
</comment>
<evidence type="ECO:0000256" key="10">
    <source>
        <dbReference type="ARBA" id="ARBA00038983"/>
    </source>
</evidence>
<comment type="subunit">
    <text evidence="13">Homotetramer.</text>
</comment>
<dbReference type="EMBL" id="NPEF02000002">
    <property type="protein sequence ID" value="MDV6234685.1"/>
    <property type="molecule type" value="Genomic_DNA"/>
</dbReference>
<dbReference type="GO" id="GO:0008839">
    <property type="term" value="F:4-hydroxy-tetrahydrodipicolinate reductase"/>
    <property type="evidence" value="ECO:0007669"/>
    <property type="project" value="UniProtKB-UniRule"/>
</dbReference>
<dbReference type="InterPro" id="IPR022664">
    <property type="entry name" value="DapB_N_CS"/>
</dbReference>
<evidence type="ECO:0000313" key="18">
    <source>
        <dbReference type="Proteomes" id="UP000232122"/>
    </source>
</evidence>
<keyword evidence="8 13" id="KW-0457">Lysine biosynthesis</keyword>
<feature type="active site" description="Proton donor" evidence="13">
    <location>
        <position position="171"/>
    </location>
</feature>
<evidence type="ECO:0000256" key="13">
    <source>
        <dbReference type="HAMAP-Rule" id="MF_00102"/>
    </source>
</evidence>
<dbReference type="SUPFAM" id="SSF51735">
    <property type="entry name" value="NAD(P)-binding Rossmann-fold domains"/>
    <property type="match status" value="1"/>
</dbReference>
<name>A0A2N0BLR1_9LEPT</name>
<dbReference type="GO" id="GO:0005829">
    <property type="term" value="C:cytosol"/>
    <property type="evidence" value="ECO:0007669"/>
    <property type="project" value="TreeGrafter"/>
</dbReference>
<dbReference type="GO" id="GO:0016726">
    <property type="term" value="F:oxidoreductase activity, acting on CH or CH2 groups, NAD or NADP as acceptor"/>
    <property type="evidence" value="ECO:0007669"/>
    <property type="project" value="UniProtKB-UniRule"/>
</dbReference>
<dbReference type="EMBL" id="NPEF01000020">
    <property type="protein sequence ID" value="PJZ94312.1"/>
    <property type="molecule type" value="Genomic_DNA"/>
</dbReference>
<keyword evidence="3 13" id="KW-0028">Amino-acid biosynthesis</keyword>
<dbReference type="HAMAP" id="MF_00102">
    <property type="entry name" value="DapB"/>
    <property type="match status" value="1"/>
</dbReference>
<proteinExistence type="inferred from homology"/>
<feature type="binding site" evidence="13">
    <location>
        <begin position="177"/>
        <end position="178"/>
    </location>
    <ligand>
        <name>(S)-2,3,4,5-tetrahydrodipicolinate</name>
        <dbReference type="ChEBI" id="CHEBI:16845"/>
    </ligand>
</feature>
<keyword evidence="7 13" id="KW-0520">NAD</keyword>
<reference evidence="16 18" key="2">
    <citation type="journal article" date="2018" name="Microb. Genom.">
        <title>Deciphering the unexplored Leptospira diversity from soils uncovers genomic evolution to virulence.</title>
        <authorList>
            <person name="Thibeaux R."/>
            <person name="Iraola G."/>
            <person name="Ferres I."/>
            <person name="Bierque E."/>
            <person name="Girault D."/>
            <person name="Soupe-Gilbert M.E."/>
            <person name="Picardeau M."/>
            <person name="Goarant C."/>
        </authorList>
    </citation>
    <scope>NUCLEOTIDE SEQUENCE [LARGE SCALE GENOMIC DNA]</scope>
    <source>
        <strain evidence="16 18">ATI7-C-A5</strain>
    </source>
</reference>
<comment type="subcellular location">
    <subcellularLocation>
        <location evidence="13">Cytoplasm</location>
    </subcellularLocation>
</comment>
<dbReference type="GO" id="GO:0051287">
    <property type="term" value="F:NAD binding"/>
    <property type="evidence" value="ECO:0007669"/>
    <property type="project" value="UniProtKB-UniRule"/>
</dbReference>
<dbReference type="Gene3D" id="3.40.50.720">
    <property type="entry name" value="NAD(P)-binding Rossmann-like Domain"/>
    <property type="match status" value="1"/>
</dbReference>
<dbReference type="GO" id="GO:0019877">
    <property type="term" value="P:diaminopimelate biosynthetic process"/>
    <property type="evidence" value="ECO:0007669"/>
    <property type="project" value="UniProtKB-UniRule"/>
</dbReference>
<dbReference type="GO" id="GO:0009089">
    <property type="term" value="P:lysine biosynthetic process via diaminopimelate"/>
    <property type="evidence" value="ECO:0007669"/>
    <property type="project" value="UniProtKB-UniRule"/>
</dbReference>
<evidence type="ECO:0000259" key="14">
    <source>
        <dbReference type="Pfam" id="PF01113"/>
    </source>
</evidence>
<dbReference type="InterPro" id="IPR022663">
    <property type="entry name" value="DapB_C"/>
</dbReference>
<dbReference type="AlphaFoldDB" id="A0A2N0BLR1"/>
<dbReference type="PANTHER" id="PTHR20836">
    <property type="entry name" value="DIHYDRODIPICOLINATE REDUCTASE"/>
    <property type="match status" value="1"/>
</dbReference>
<dbReference type="FunFam" id="3.30.360.10:FF:000004">
    <property type="entry name" value="4-hydroxy-tetrahydrodipicolinate reductase"/>
    <property type="match status" value="1"/>
</dbReference>
<comment type="caution">
    <text evidence="13">Was originally thought to be a dihydrodipicolinate reductase (DHDPR), catalyzing the conversion of dihydrodipicolinate to tetrahydrodipicolinate. However, it was shown in E.coli that the substrate of the enzymatic reaction is not dihydrodipicolinate (DHDP) but in fact (2S,4S)-4-hydroxy-2,3,4,5-tetrahydrodipicolinic acid (HTPA), the product released by the DapA-catalyzed reaction.</text>
</comment>
<evidence type="ECO:0000256" key="12">
    <source>
        <dbReference type="ARBA" id="ARBA00049396"/>
    </source>
</evidence>
<evidence type="ECO:0000256" key="11">
    <source>
        <dbReference type="ARBA" id="ARBA00049080"/>
    </source>
</evidence>
<keyword evidence="2 13" id="KW-0963">Cytoplasm</keyword>
<evidence type="ECO:0000256" key="2">
    <source>
        <dbReference type="ARBA" id="ARBA00022490"/>
    </source>
</evidence>
<feature type="binding site" evidence="13">
    <location>
        <begin position="134"/>
        <end position="137"/>
    </location>
    <ligand>
        <name>NAD(+)</name>
        <dbReference type="ChEBI" id="CHEBI:57540"/>
    </ligand>
</feature>
<keyword evidence="6 13" id="KW-0560">Oxidoreductase</keyword>
<dbReference type="SUPFAM" id="SSF55347">
    <property type="entry name" value="Glyceraldehyde-3-phosphate dehydrogenase-like, C-terminal domain"/>
    <property type="match status" value="1"/>
</dbReference>
<evidence type="ECO:0000256" key="7">
    <source>
        <dbReference type="ARBA" id="ARBA00023027"/>
    </source>
</evidence>
<dbReference type="OrthoDB" id="9790352at2"/>
<reference evidence="17" key="1">
    <citation type="submission" date="2017-07" db="EMBL/GenBank/DDBJ databases">
        <title>Leptospira spp. isolated from tropical soils.</title>
        <authorList>
            <person name="Thibeaux R."/>
            <person name="Iraola G."/>
            <person name="Ferres I."/>
            <person name="Bierque E."/>
            <person name="Girault D."/>
            <person name="Soupe-Gilbert M.-E."/>
            <person name="Picardeau M."/>
            <person name="Goarant C."/>
        </authorList>
    </citation>
    <scope>NUCLEOTIDE SEQUENCE [LARGE SCALE GENOMIC DNA]</scope>
    <source>
        <strain evidence="17">ATI7-C-A5</strain>
    </source>
</reference>
<feature type="binding site" evidence="13">
    <location>
        <begin position="110"/>
        <end position="112"/>
    </location>
    <ligand>
        <name>NAD(+)</name>
        <dbReference type="ChEBI" id="CHEBI:57540"/>
    </ligand>
</feature>
<evidence type="ECO:0000313" key="17">
    <source>
        <dbReference type="EMBL" id="PJZ94312.1"/>
    </source>
</evidence>
<comment type="function">
    <text evidence="13">Catalyzes the conversion of 4-hydroxy-tetrahydrodipicolinate (HTPA) to tetrahydrodipicolinate.</text>
</comment>
<dbReference type="PANTHER" id="PTHR20836:SF0">
    <property type="entry name" value="4-HYDROXY-TETRAHYDRODIPICOLINATE REDUCTASE 1, CHLOROPLASTIC-RELATED"/>
    <property type="match status" value="1"/>
</dbReference>
<comment type="caution">
    <text evidence="13">Lacks conserved residue(s) required for the propagation of feature annotation.</text>
</comment>
<evidence type="ECO:0000259" key="15">
    <source>
        <dbReference type="Pfam" id="PF05173"/>
    </source>
</evidence>
<feature type="active site" description="Proton donor/acceptor" evidence="13">
    <location>
        <position position="167"/>
    </location>
</feature>
<feature type="domain" description="Dihydrodipicolinate reductase N-terminal" evidence="14">
    <location>
        <begin position="14"/>
        <end position="137"/>
    </location>
</feature>
<protein>
    <recommendedName>
        <fullName evidence="10 13">4-hydroxy-tetrahydrodipicolinate reductase</fullName>
        <shortName evidence="13">HTPA reductase</shortName>
        <ecNumber evidence="10 13">1.17.1.8</ecNumber>
    </recommendedName>
</protein>
<keyword evidence="18" id="KW-1185">Reference proteome</keyword>
<evidence type="ECO:0000256" key="1">
    <source>
        <dbReference type="ARBA" id="ARBA00006642"/>
    </source>
</evidence>
<reference evidence="16" key="3">
    <citation type="submission" date="2023-10" db="EMBL/GenBank/DDBJ databases">
        <authorList>
            <person name="Picardeau M."/>
            <person name="Thibeaux R."/>
        </authorList>
    </citation>
    <scope>NUCLEOTIDE SEQUENCE</scope>
    <source>
        <strain evidence="16">ATI7-C-A5</strain>
    </source>
</reference>
<accession>A0A2N0BLR1</accession>
<dbReference type="CDD" id="cd02274">
    <property type="entry name" value="DHDPR_N"/>
    <property type="match status" value="1"/>
</dbReference>
<evidence type="ECO:0000313" key="16">
    <source>
        <dbReference type="EMBL" id="MDV6234685.1"/>
    </source>
</evidence>
<dbReference type="UniPathway" id="UPA00034">
    <property type="reaction ID" value="UER00018"/>
</dbReference>
<evidence type="ECO:0000256" key="4">
    <source>
        <dbReference type="ARBA" id="ARBA00022857"/>
    </source>
</evidence>
<dbReference type="PROSITE" id="PS01298">
    <property type="entry name" value="DAPB"/>
    <property type="match status" value="1"/>
</dbReference>
<keyword evidence="4 13" id="KW-0521">NADP</keyword>
<evidence type="ECO:0000256" key="6">
    <source>
        <dbReference type="ARBA" id="ARBA00023002"/>
    </source>
</evidence>
<feature type="binding site" evidence="13">
    <location>
        <position position="168"/>
    </location>
    <ligand>
        <name>(S)-2,3,4,5-tetrahydrodipicolinate</name>
        <dbReference type="ChEBI" id="CHEBI:16845"/>
    </ligand>
</feature>
<accession>A0A2N0BCL0</accession>
<dbReference type="GO" id="GO:0050661">
    <property type="term" value="F:NADP binding"/>
    <property type="evidence" value="ECO:0007669"/>
    <property type="project" value="UniProtKB-UniRule"/>
</dbReference>
<dbReference type="PIRSF" id="PIRSF000161">
    <property type="entry name" value="DHPR"/>
    <property type="match status" value="1"/>
</dbReference>
<dbReference type="Gene3D" id="3.30.360.10">
    <property type="entry name" value="Dihydrodipicolinate Reductase, domain 2"/>
    <property type="match status" value="1"/>
</dbReference>
<dbReference type="NCBIfam" id="TIGR00036">
    <property type="entry name" value="dapB"/>
    <property type="match status" value="1"/>
</dbReference>
<dbReference type="EC" id="1.17.1.8" evidence="10 13"/>
<dbReference type="Pfam" id="PF05173">
    <property type="entry name" value="DapB_C"/>
    <property type="match status" value="1"/>
</dbReference>
<keyword evidence="5 13" id="KW-0220">Diaminopimelate biosynthesis</keyword>
<evidence type="ECO:0000256" key="5">
    <source>
        <dbReference type="ARBA" id="ARBA00022915"/>
    </source>
</evidence>
<comment type="pathway">
    <text evidence="9 13">Amino-acid biosynthesis; L-lysine biosynthesis via DAP pathway; (S)-tetrahydrodipicolinate from L-aspartate: step 4/4.</text>
</comment>
<feature type="binding site" evidence="13">
    <location>
        <begin position="20"/>
        <end position="25"/>
    </location>
    <ligand>
        <name>NAD(+)</name>
        <dbReference type="ChEBI" id="CHEBI:57540"/>
    </ligand>
</feature>
<organism evidence="17">
    <name type="scientific">Leptospira ellisii</name>
    <dbReference type="NCBI Taxonomy" id="2023197"/>
    <lineage>
        <taxon>Bacteria</taxon>
        <taxon>Pseudomonadati</taxon>
        <taxon>Spirochaetota</taxon>
        <taxon>Spirochaetia</taxon>
        <taxon>Leptospirales</taxon>
        <taxon>Leptospiraceae</taxon>
        <taxon>Leptospira</taxon>
    </lineage>
</organism>
<dbReference type="RefSeq" id="WP_100746597.1">
    <property type="nucleotide sequence ID" value="NZ_NPEF02000002.1"/>
</dbReference>
<dbReference type="InterPro" id="IPR000846">
    <property type="entry name" value="DapB_N"/>
</dbReference>
<dbReference type="Pfam" id="PF01113">
    <property type="entry name" value="DapB_N"/>
    <property type="match status" value="1"/>
</dbReference>